<feature type="transmembrane region" description="Helical" evidence="8">
    <location>
        <begin position="172"/>
        <end position="195"/>
    </location>
</feature>
<evidence type="ECO:0000256" key="8">
    <source>
        <dbReference type="SAM" id="Phobius"/>
    </source>
</evidence>
<keyword evidence="4" id="KW-0997">Cell inner membrane</keyword>
<dbReference type="PRINTS" id="PR00812">
    <property type="entry name" value="BCTERIALGSPF"/>
</dbReference>
<evidence type="ECO:0000256" key="7">
    <source>
        <dbReference type="ARBA" id="ARBA00023136"/>
    </source>
</evidence>
<dbReference type="PANTHER" id="PTHR30012">
    <property type="entry name" value="GENERAL SECRETION PATHWAY PROTEIN"/>
    <property type="match status" value="1"/>
</dbReference>
<evidence type="ECO:0000256" key="6">
    <source>
        <dbReference type="ARBA" id="ARBA00022989"/>
    </source>
</evidence>
<dbReference type="InterPro" id="IPR018076">
    <property type="entry name" value="T2SS_GspF_dom"/>
</dbReference>
<dbReference type="Pfam" id="PF00482">
    <property type="entry name" value="T2SSF"/>
    <property type="match status" value="2"/>
</dbReference>
<name>A0A2S7TYQ9_9BACT</name>
<keyword evidence="6 8" id="KW-1133">Transmembrane helix</keyword>
<sequence>MVKVFKYVAVDAAGKKQTGDLELGSRPEAMRQLQSQGLRPVSIVEASKSKGKMSEKDSIDELVFLKTKDIIAFTEELSELLEAGLPLEPALASMEERDESGVLKVASAKLRRWVTEGEQMYQSLPRVSAQFDPLYCNLVKAGEASGSLQTILKQHGAYMKEQMELRSKLSQAMIYPGFLILACIIVTLVFIFYLLPQITSLLEGMPGSEMPIGVKLATTLGDILRGHWVTLLILVIAAMVGVKVWLQPEVNKTKWDEVKLTLPIIGKVIQYGIYVQWLQTLGNLLCNGVPLVQALQLTSETVTNRYFKERLLGITDGVGDGYRLTRCMRKTEMFPPNMVDLIGVGENTGKLARAMSRASEYYDKRLTILIQSVLALISPIVLLAMAGLVGLLSYTMIQAIYETMSNLGPKK</sequence>
<keyword evidence="7 8" id="KW-0472">Membrane</keyword>
<dbReference type="RefSeq" id="WP_105041833.1">
    <property type="nucleotide sequence ID" value="NZ_MQWA01000001.1"/>
</dbReference>
<reference evidence="10 11" key="1">
    <citation type="submission" date="2016-12" db="EMBL/GenBank/DDBJ databases">
        <title>Study of bacterial adaptation to deep sea.</title>
        <authorList>
            <person name="Song J."/>
            <person name="Yoshizawa S."/>
            <person name="Kogure K."/>
        </authorList>
    </citation>
    <scope>NUCLEOTIDE SEQUENCE [LARGE SCALE GENOMIC DNA]</scope>
    <source>
        <strain evidence="10 11">SAORIC-165</strain>
    </source>
</reference>
<evidence type="ECO:0000313" key="11">
    <source>
        <dbReference type="Proteomes" id="UP000239907"/>
    </source>
</evidence>
<dbReference type="FunFam" id="1.20.81.30:FF:000001">
    <property type="entry name" value="Type II secretion system protein F"/>
    <property type="match status" value="1"/>
</dbReference>
<evidence type="ECO:0000313" key="10">
    <source>
        <dbReference type="EMBL" id="PQJ27351.1"/>
    </source>
</evidence>
<keyword evidence="11" id="KW-1185">Reference proteome</keyword>
<keyword evidence="3" id="KW-1003">Cell membrane</keyword>
<dbReference type="InterPro" id="IPR042094">
    <property type="entry name" value="T2SS_GspF_sf"/>
</dbReference>
<feature type="domain" description="Type II secretion system protein GspF" evidence="9">
    <location>
        <begin position="277"/>
        <end position="397"/>
    </location>
</feature>
<comment type="similarity">
    <text evidence="2">Belongs to the GSP F family.</text>
</comment>
<keyword evidence="5 8" id="KW-0812">Transmembrane</keyword>
<evidence type="ECO:0000256" key="4">
    <source>
        <dbReference type="ARBA" id="ARBA00022519"/>
    </source>
</evidence>
<dbReference type="PANTHER" id="PTHR30012:SF0">
    <property type="entry name" value="TYPE II SECRETION SYSTEM PROTEIN F-RELATED"/>
    <property type="match status" value="1"/>
</dbReference>
<dbReference type="OrthoDB" id="9805682at2"/>
<proteinExistence type="inferred from homology"/>
<gene>
    <name evidence="10" type="ORF">BSZ32_01795</name>
</gene>
<evidence type="ECO:0000259" key="9">
    <source>
        <dbReference type="Pfam" id="PF00482"/>
    </source>
</evidence>
<comment type="caution">
    <text evidence="10">The sequence shown here is derived from an EMBL/GenBank/DDBJ whole genome shotgun (WGS) entry which is preliminary data.</text>
</comment>
<dbReference type="InterPro" id="IPR003004">
    <property type="entry name" value="GspF/PilC"/>
</dbReference>
<evidence type="ECO:0000256" key="5">
    <source>
        <dbReference type="ARBA" id="ARBA00022692"/>
    </source>
</evidence>
<comment type="subcellular location">
    <subcellularLocation>
        <location evidence="1">Cell inner membrane</location>
        <topology evidence="1">Multi-pass membrane protein</topology>
    </subcellularLocation>
</comment>
<evidence type="ECO:0000256" key="1">
    <source>
        <dbReference type="ARBA" id="ARBA00004429"/>
    </source>
</evidence>
<feature type="transmembrane region" description="Helical" evidence="8">
    <location>
        <begin position="373"/>
        <end position="401"/>
    </location>
</feature>
<evidence type="ECO:0000256" key="2">
    <source>
        <dbReference type="ARBA" id="ARBA00005745"/>
    </source>
</evidence>
<evidence type="ECO:0000256" key="3">
    <source>
        <dbReference type="ARBA" id="ARBA00022475"/>
    </source>
</evidence>
<accession>A0A2S7TYQ9</accession>
<dbReference type="EMBL" id="MQWA01000001">
    <property type="protein sequence ID" value="PQJ27351.1"/>
    <property type="molecule type" value="Genomic_DNA"/>
</dbReference>
<feature type="transmembrane region" description="Helical" evidence="8">
    <location>
        <begin position="228"/>
        <end position="246"/>
    </location>
</feature>
<protein>
    <recommendedName>
        <fullName evidence="9">Type II secretion system protein GspF domain-containing protein</fullName>
    </recommendedName>
</protein>
<dbReference type="Proteomes" id="UP000239907">
    <property type="component" value="Unassembled WGS sequence"/>
</dbReference>
<dbReference type="Gene3D" id="1.20.81.30">
    <property type="entry name" value="Type II secretion system (T2SS), domain F"/>
    <property type="match status" value="2"/>
</dbReference>
<feature type="domain" description="Type II secretion system protein GspF" evidence="9">
    <location>
        <begin position="73"/>
        <end position="196"/>
    </location>
</feature>
<organism evidence="10 11">
    <name type="scientific">Rubritalea profundi</name>
    <dbReference type="NCBI Taxonomy" id="1658618"/>
    <lineage>
        <taxon>Bacteria</taxon>
        <taxon>Pseudomonadati</taxon>
        <taxon>Verrucomicrobiota</taxon>
        <taxon>Verrucomicrobiia</taxon>
        <taxon>Verrucomicrobiales</taxon>
        <taxon>Rubritaleaceae</taxon>
        <taxon>Rubritalea</taxon>
    </lineage>
</organism>
<dbReference type="AlphaFoldDB" id="A0A2S7TYQ9"/>
<dbReference type="GO" id="GO:0005886">
    <property type="term" value="C:plasma membrane"/>
    <property type="evidence" value="ECO:0007669"/>
    <property type="project" value="UniProtKB-SubCell"/>
</dbReference>